<evidence type="ECO:0000259" key="5">
    <source>
        <dbReference type="Pfam" id="PF08241"/>
    </source>
</evidence>
<dbReference type="GO" id="GO:0008757">
    <property type="term" value="F:S-adenosylmethionine-dependent methyltransferase activity"/>
    <property type="evidence" value="ECO:0007669"/>
    <property type="project" value="InterPro"/>
</dbReference>
<dbReference type="InterPro" id="IPR029063">
    <property type="entry name" value="SAM-dependent_MTases_sf"/>
</dbReference>
<feature type="region of interest" description="Disordered" evidence="4">
    <location>
        <begin position="1"/>
        <end position="66"/>
    </location>
</feature>
<dbReference type="AlphaFoldDB" id="A0A401QYT0"/>
<dbReference type="SUPFAM" id="SSF53335">
    <property type="entry name" value="S-adenosyl-L-methionine-dependent methyltransferases"/>
    <property type="match status" value="1"/>
</dbReference>
<evidence type="ECO:0000313" key="6">
    <source>
        <dbReference type="EMBL" id="GCB90536.1"/>
    </source>
</evidence>
<evidence type="ECO:0000256" key="1">
    <source>
        <dbReference type="ARBA" id="ARBA00008361"/>
    </source>
</evidence>
<dbReference type="PANTHER" id="PTHR44942:SF4">
    <property type="entry name" value="METHYLTRANSFERASE TYPE 11 DOMAIN-CONTAINING PROTEIN"/>
    <property type="match status" value="1"/>
</dbReference>
<dbReference type="InterPro" id="IPR013216">
    <property type="entry name" value="Methyltransf_11"/>
</dbReference>
<evidence type="ECO:0000256" key="2">
    <source>
        <dbReference type="ARBA" id="ARBA00022603"/>
    </source>
</evidence>
<accession>A0A401QYT0</accession>
<dbReference type="Pfam" id="PF08241">
    <property type="entry name" value="Methyltransf_11"/>
    <property type="match status" value="1"/>
</dbReference>
<keyword evidence="2 6" id="KW-0489">Methyltransferase</keyword>
<protein>
    <submittedName>
        <fullName evidence="6">Putative methyltransferase</fullName>
    </submittedName>
</protein>
<keyword evidence="3 6" id="KW-0808">Transferase</keyword>
<organism evidence="6 7">
    <name type="scientific">Streptomyces noursei</name>
    <name type="common">Streptomyces albulus</name>
    <dbReference type="NCBI Taxonomy" id="1971"/>
    <lineage>
        <taxon>Bacteria</taxon>
        <taxon>Bacillati</taxon>
        <taxon>Actinomycetota</taxon>
        <taxon>Actinomycetes</taxon>
        <taxon>Kitasatosporales</taxon>
        <taxon>Streptomycetaceae</taxon>
        <taxon>Streptomyces</taxon>
    </lineage>
</organism>
<evidence type="ECO:0000256" key="4">
    <source>
        <dbReference type="SAM" id="MobiDB-lite"/>
    </source>
</evidence>
<dbReference type="RefSeq" id="WP_242628639.1">
    <property type="nucleotide sequence ID" value="NZ_BHXC01000006.1"/>
</dbReference>
<dbReference type="CDD" id="cd02440">
    <property type="entry name" value="AdoMet_MTases"/>
    <property type="match status" value="1"/>
</dbReference>
<dbReference type="Proteomes" id="UP000288351">
    <property type="component" value="Unassembled WGS sequence"/>
</dbReference>
<dbReference type="InterPro" id="IPR051052">
    <property type="entry name" value="Diverse_substrate_MTase"/>
</dbReference>
<sequence>MSSASSSSPPLQHRHAPRIPSPRALGPLPHGSPRGASDDRAAAPDRRIRPVRAPDHPDGAARPDLPERVAATYGAEDLSTVTAFTGGFINFGYWAWLPELAGRPLTEEDRLRSEQDLYRLVLDTVDRPRDRTALEVGCGRGLGCALALREFDFGAVIGLDAHPDQIARALEANAGLLSADPRRLEFVLGPAQRMPLADACTDVVYSVEAAQHFRDLAGFAREAVRVLRPGGQFALATFLARVPEAVRVLPELLPPYANGLDVTHLVDDVAAALDGAGLVDVAVTPIGDGVWEPYDRYMAERPELRDKWPRQYLTAYQTGLLDYYLITAAAPAG</sequence>
<gene>
    <name evidence="6" type="ORF">SALB_03243</name>
</gene>
<dbReference type="EMBL" id="BHXC01000006">
    <property type="protein sequence ID" value="GCB90536.1"/>
    <property type="molecule type" value="Genomic_DNA"/>
</dbReference>
<comment type="caution">
    <text evidence="6">The sequence shown here is derived from an EMBL/GenBank/DDBJ whole genome shotgun (WGS) entry which is preliminary data.</text>
</comment>
<dbReference type="GO" id="GO:0032259">
    <property type="term" value="P:methylation"/>
    <property type="evidence" value="ECO:0007669"/>
    <property type="project" value="UniProtKB-KW"/>
</dbReference>
<dbReference type="Gene3D" id="3.40.50.150">
    <property type="entry name" value="Vaccinia Virus protein VP39"/>
    <property type="match status" value="1"/>
</dbReference>
<evidence type="ECO:0000313" key="7">
    <source>
        <dbReference type="Proteomes" id="UP000288351"/>
    </source>
</evidence>
<proteinExistence type="inferred from homology"/>
<feature type="domain" description="Methyltransferase type 11" evidence="5">
    <location>
        <begin position="134"/>
        <end position="234"/>
    </location>
</feature>
<reference evidence="6 7" key="1">
    <citation type="journal article" date="2019" name="Microbiol. Resour. Announc.">
        <title>Draft Genome Sequence of the Most Traditional epsilon-Poly-l-Lysine Producer, Streptomyces albulus NBRC14147.</title>
        <authorList>
            <person name="Yamanaka K."/>
            <person name="Hamano Y."/>
        </authorList>
    </citation>
    <scope>NUCLEOTIDE SEQUENCE [LARGE SCALE GENOMIC DNA]</scope>
    <source>
        <strain evidence="6 7">NBRC 14147</strain>
    </source>
</reference>
<feature type="compositionally biased region" description="Basic and acidic residues" evidence="4">
    <location>
        <begin position="36"/>
        <end position="66"/>
    </location>
</feature>
<evidence type="ECO:0000256" key="3">
    <source>
        <dbReference type="ARBA" id="ARBA00022679"/>
    </source>
</evidence>
<name>A0A401QYT0_STRNR</name>
<comment type="similarity">
    <text evidence="1">Belongs to the methyltransferase superfamily.</text>
</comment>
<dbReference type="PANTHER" id="PTHR44942">
    <property type="entry name" value="METHYLTRANSF_11 DOMAIN-CONTAINING PROTEIN"/>
    <property type="match status" value="1"/>
</dbReference>